<dbReference type="AlphaFoldDB" id="A0A495CW94"/>
<protein>
    <submittedName>
        <fullName evidence="2">Mercuric ion transport protein</fullName>
    </submittedName>
</protein>
<dbReference type="Proteomes" id="UP000273675">
    <property type="component" value="Unassembled WGS sequence"/>
</dbReference>
<comment type="caution">
    <text evidence="2">The sequence shown here is derived from an EMBL/GenBank/DDBJ whole genome shotgun (WGS) entry which is preliminary data.</text>
</comment>
<reference evidence="2 3" key="1">
    <citation type="submission" date="2018-10" db="EMBL/GenBank/DDBJ databases">
        <title>Genomic Encyclopedia of Type Strains, Phase IV (KMG-IV): sequencing the most valuable type-strain genomes for metagenomic binning, comparative biology and taxonomic classification.</title>
        <authorList>
            <person name="Goeker M."/>
        </authorList>
    </citation>
    <scope>NUCLEOTIDE SEQUENCE [LARGE SCALE GENOMIC DNA]</scope>
    <source>
        <strain evidence="2 3">DSM 4734</strain>
    </source>
</reference>
<feature type="transmembrane region" description="Helical" evidence="1">
    <location>
        <begin position="84"/>
        <end position="103"/>
    </location>
</feature>
<organism evidence="2 3">
    <name type="scientific">Maricaulis maris</name>
    <dbReference type="NCBI Taxonomy" id="74318"/>
    <lineage>
        <taxon>Bacteria</taxon>
        <taxon>Pseudomonadati</taxon>
        <taxon>Pseudomonadota</taxon>
        <taxon>Alphaproteobacteria</taxon>
        <taxon>Maricaulales</taxon>
        <taxon>Maricaulaceae</taxon>
        <taxon>Maricaulis</taxon>
    </lineage>
</organism>
<dbReference type="OrthoDB" id="7631985at2"/>
<keyword evidence="1" id="KW-1133">Transmembrane helix</keyword>
<evidence type="ECO:0000256" key="1">
    <source>
        <dbReference type="SAM" id="Phobius"/>
    </source>
</evidence>
<gene>
    <name evidence="2" type="ORF">C7435_3342</name>
</gene>
<evidence type="ECO:0000313" key="2">
    <source>
        <dbReference type="EMBL" id="RKQ89637.1"/>
    </source>
</evidence>
<proteinExistence type="predicted"/>
<accession>A0A495CW94</accession>
<name>A0A495CW94_9PROT</name>
<feature type="transmembrane region" description="Helical" evidence="1">
    <location>
        <begin position="20"/>
        <end position="48"/>
    </location>
</feature>
<keyword evidence="1" id="KW-0812">Transmembrane</keyword>
<dbReference type="EMBL" id="RBIM01000009">
    <property type="protein sequence ID" value="RKQ89637.1"/>
    <property type="molecule type" value="Genomic_DNA"/>
</dbReference>
<dbReference type="RefSeq" id="WP_121212535.1">
    <property type="nucleotide sequence ID" value="NZ_AP027270.1"/>
</dbReference>
<keyword evidence="1" id="KW-0472">Membrane</keyword>
<dbReference type="PROSITE" id="PS51257">
    <property type="entry name" value="PROKAR_LIPOPROTEIN"/>
    <property type="match status" value="1"/>
</dbReference>
<feature type="transmembrane region" description="Helical" evidence="1">
    <location>
        <begin position="60"/>
        <end position="78"/>
    </location>
</feature>
<sequence length="120" mass="13227">MRSTQKNLIPSSFVSGSGAVSGFLAFVGASCCVVPILLVQLGVASGLVAKLGFFARWQDWFAWGATGMLAFSLTLALWRGSPGRIFWIWWIVGAVFLAVSLILPNYEMRLQSWLLDWLRA</sequence>
<evidence type="ECO:0000313" key="3">
    <source>
        <dbReference type="Proteomes" id="UP000273675"/>
    </source>
</evidence>